<name>A0A0K8QLN3_9GAMM</name>
<comment type="caution">
    <text evidence="6">Lacks conserved residue(s) required for the propagation of feature annotation.</text>
</comment>
<dbReference type="EMBL" id="DF952381">
    <property type="protein sequence ID" value="GAN45539.1"/>
    <property type="molecule type" value="Genomic_DNA"/>
</dbReference>
<feature type="transmembrane region" description="Helical" evidence="6">
    <location>
        <begin position="214"/>
        <end position="233"/>
    </location>
</feature>
<keyword evidence="4 6" id="KW-1133">Transmembrane helix</keyword>
<evidence type="ECO:0000256" key="1">
    <source>
        <dbReference type="ARBA" id="ARBA00004370"/>
    </source>
</evidence>
<gene>
    <name evidence="7" type="ORF">MBSD_2088</name>
    <name evidence="8" type="ORF">MBSD_n0626</name>
</gene>
<sequence length="243" mass="27209">MMRLRRPSWFALTLTLVGVVLFVRLGIWQLNRADEKETLLRRFAAAAQAPLQDFADVVGHAAPDRYPHVRVHGRFLPREYLLDDQIVGGQVGVRVYAPFAPAAGDTLLLVNLGFLPRQGAQQRLPDLPPLPAGETTLTGLYAPPPSAGLKLGGNALPREPRWPKLTIYIDLDAIGADLGRRLYPRVLLLDKDPASPYVRLWTPDFMPPARHRGYALQWFSFAIAAVVIFLVLHRRRDNDEASR</sequence>
<dbReference type="EMBL" id="DF970159">
    <property type="protein sequence ID" value="GAP65337.1"/>
    <property type="molecule type" value="Genomic_DNA"/>
</dbReference>
<proteinExistence type="inferred from homology"/>
<evidence type="ECO:0000313" key="7">
    <source>
        <dbReference type="EMBL" id="GAN45539.1"/>
    </source>
</evidence>
<dbReference type="GO" id="GO:0005886">
    <property type="term" value="C:plasma membrane"/>
    <property type="evidence" value="ECO:0007669"/>
    <property type="project" value="UniProtKB-SubCell"/>
</dbReference>
<evidence type="ECO:0000256" key="5">
    <source>
        <dbReference type="ARBA" id="ARBA00023136"/>
    </source>
</evidence>
<evidence type="ECO:0000313" key="8">
    <source>
        <dbReference type="EMBL" id="GAP65337.1"/>
    </source>
</evidence>
<dbReference type="Proteomes" id="UP000253740">
    <property type="component" value="Unassembled WGS sequence"/>
</dbReference>
<dbReference type="HOGENOM" id="CLU_047737_2_2_6"/>
<dbReference type="CDD" id="cd06662">
    <property type="entry name" value="SURF1"/>
    <property type="match status" value="1"/>
</dbReference>
<reference evidence="7" key="1">
    <citation type="submission" date="2015-03" db="EMBL/GenBank/DDBJ databases">
        <title>Draft genome sequence of Mizugakiibacter sediminis skMP5.</title>
        <authorList>
            <person name="Watanabe T."/>
            <person name="Kojima H."/>
            <person name="Fukui M."/>
        </authorList>
    </citation>
    <scope>NUCLEOTIDE SEQUENCE</scope>
    <source>
        <strain evidence="7">SkMP5</strain>
    </source>
</reference>
<dbReference type="InterPro" id="IPR045214">
    <property type="entry name" value="Surf1/Surf4"/>
</dbReference>
<dbReference type="OrthoDB" id="9789940at2"/>
<reference evidence="8" key="2">
    <citation type="submission" date="2015-08" db="EMBL/GenBank/DDBJ databases">
        <title>Complete DNA Sequence of Pseudomonas syringae pv. actinidiae, the Causal Agent of Kiwifruit Canker Disease.</title>
        <authorList>
            <person name="Rikkerink E.H.A."/>
            <person name="Fineran P.C."/>
        </authorList>
    </citation>
    <scope>NUCLEOTIDE SEQUENCE</scope>
    <source>
        <strain evidence="8">SkMP5</strain>
    </source>
</reference>
<dbReference type="Pfam" id="PF02104">
    <property type="entry name" value="SURF1"/>
    <property type="match status" value="1"/>
</dbReference>
<keyword evidence="9" id="KW-1185">Reference proteome</keyword>
<comment type="similarity">
    <text evidence="2 6">Belongs to the SURF1 family.</text>
</comment>
<dbReference type="PANTHER" id="PTHR23427">
    <property type="entry name" value="SURFEIT LOCUS PROTEIN"/>
    <property type="match status" value="1"/>
</dbReference>
<keyword evidence="6" id="KW-1003">Cell membrane</keyword>
<keyword evidence="3 6" id="KW-0812">Transmembrane</keyword>
<dbReference type="PROSITE" id="PS50895">
    <property type="entry name" value="SURF1"/>
    <property type="match status" value="1"/>
</dbReference>
<dbReference type="InterPro" id="IPR002994">
    <property type="entry name" value="Surf1/Shy1"/>
</dbReference>
<organism evidence="8">
    <name type="scientific">Mizugakiibacter sediminis</name>
    <dbReference type="NCBI Taxonomy" id="1475481"/>
    <lineage>
        <taxon>Bacteria</taxon>
        <taxon>Pseudomonadati</taxon>
        <taxon>Pseudomonadota</taxon>
        <taxon>Gammaproteobacteria</taxon>
        <taxon>Lysobacterales</taxon>
        <taxon>Rhodanobacteraceae</taxon>
        <taxon>Mizugakiibacter</taxon>
    </lineage>
</organism>
<evidence type="ECO:0000313" key="9">
    <source>
        <dbReference type="Proteomes" id="UP000253740"/>
    </source>
</evidence>
<dbReference type="PANTHER" id="PTHR23427:SF2">
    <property type="entry name" value="SURFEIT LOCUS PROTEIN 1"/>
    <property type="match status" value="1"/>
</dbReference>
<evidence type="ECO:0000256" key="4">
    <source>
        <dbReference type="ARBA" id="ARBA00022989"/>
    </source>
</evidence>
<dbReference type="AlphaFoldDB" id="A0A0K8QLN3"/>
<protein>
    <recommendedName>
        <fullName evidence="6">SURF1-like protein</fullName>
    </recommendedName>
</protein>
<evidence type="ECO:0000256" key="6">
    <source>
        <dbReference type="RuleBase" id="RU363076"/>
    </source>
</evidence>
<evidence type="ECO:0000256" key="3">
    <source>
        <dbReference type="ARBA" id="ARBA00022692"/>
    </source>
</evidence>
<accession>A0A0K8QLN3</accession>
<dbReference type="RefSeq" id="WP_062535017.1">
    <property type="nucleotide sequence ID" value="NZ_DF970159.1"/>
</dbReference>
<keyword evidence="5 6" id="KW-0472">Membrane</keyword>
<comment type="subcellular location">
    <subcellularLocation>
        <location evidence="6">Cell membrane</location>
        <topology evidence="6">Multi-pass membrane protein</topology>
    </subcellularLocation>
    <subcellularLocation>
        <location evidence="1">Membrane</location>
    </subcellularLocation>
</comment>
<evidence type="ECO:0000256" key="2">
    <source>
        <dbReference type="ARBA" id="ARBA00007165"/>
    </source>
</evidence>
<dbReference type="STRING" id="1475481.GCA_000953855_00636"/>